<dbReference type="GO" id="GO:0006606">
    <property type="term" value="P:protein import into nucleus"/>
    <property type="evidence" value="ECO:0007669"/>
    <property type="project" value="TreeGrafter"/>
</dbReference>
<proteinExistence type="inferred from homology"/>
<dbReference type="SUPFAM" id="SSF55724">
    <property type="entry name" value="Mog1p/PsbP-like"/>
    <property type="match status" value="1"/>
</dbReference>
<keyword evidence="3" id="KW-0653">Protein transport</keyword>
<sequence>MADGYRLTNLFGGAVQCPLPATFADVSEIRRVPDNQEVWLDTNGLTSVVFDILERVDGMSDVDALQFHLDDITEESGAEIDGEVTVLMKGEVRFQKQGTKAYGLLATSLPGEKQRGRDNEPDFVALLLLLVRLVEQATDLIITVNVPHVAGTYDSGEVKPEQGRYGGLLLRGLEIREKIIEGFQIVDWGLFGED</sequence>
<evidence type="ECO:0000313" key="5">
    <source>
        <dbReference type="Proteomes" id="UP000011761"/>
    </source>
</evidence>
<dbReference type="RefSeq" id="XP_007672843.1">
    <property type="nucleotide sequence ID" value="XM_007674653.1"/>
</dbReference>
<organism evidence="4 5">
    <name type="scientific">Baudoinia panamericana (strain UAMH 10762)</name>
    <name type="common">Angels' share fungus</name>
    <name type="synonym">Baudoinia compniacensis (strain UAMH 10762)</name>
    <dbReference type="NCBI Taxonomy" id="717646"/>
    <lineage>
        <taxon>Eukaryota</taxon>
        <taxon>Fungi</taxon>
        <taxon>Dikarya</taxon>
        <taxon>Ascomycota</taxon>
        <taxon>Pezizomycotina</taxon>
        <taxon>Dothideomycetes</taxon>
        <taxon>Dothideomycetidae</taxon>
        <taxon>Mycosphaerellales</taxon>
        <taxon>Teratosphaeriaceae</taxon>
        <taxon>Baudoinia</taxon>
    </lineage>
</organism>
<gene>
    <name evidence="4" type="ORF">BAUCODRAFT_64329</name>
</gene>
<evidence type="ECO:0008006" key="6">
    <source>
        <dbReference type="Google" id="ProtNLM"/>
    </source>
</evidence>
<evidence type="ECO:0000313" key="4">
    <source>
        <dbReference type="EMBL" id="EMD00343.1"/>
    </source>
</evidence>
<dbReference type="AlphaFoldDB" id="M2M033"/>
<evidence type="ECO:0000256" key="3">
    <source>
        <dbReference type="ARBA" id="ARBA00022927"/>
    </source>
</evidence>
<dbReference type="STRING" id="717646.M2M033"/>
<keyword evidence="5" id="KW-1185">Reference proteome</keyword>
<dbReference type="OMA" id="ECSSAWM"/>
<dbReference type="GO" id="GO:0005634">
    <property type="term" value="C:nucleus"/>
    <property type="evidence" value="ECO:0007669"/>
    <property type="project" value="TreeGrafter"/>
</dbReference>
<dbReference type="OrthoDB" id="10255285at2759"/>
<protein>
    <recommendedName>
        <fullName evidence="6">Mog1p/PsbP-like protein</fullName>
    </recommendedName>
</protein>
<dbReference type="eggNOG" id="KOG3329">
    <property type="taxonomic scope" value="Eukaryota"/>
</dbReference>
<dbReference type="GO" id="GO:0031267">
    <property type="term" value="F:small GTPase binding"/>
    <property type="evidence" value="ECO:0007669"/>
    <property type="project" value="TreeGrafter"/>
</dbReference>
<dbReference type="HOGENOM" id="CLU_081345_1_2_1"/>
<evidence type="ECO:0000256" key="2">
    <source>
        <dbReference type="ARBA" id="ARBA00022448"/>
    </source>
</evidence>
<dbReference type="Proteomes" id="UP000011761">
    <property type="component" value="Unassembled WGS sequence"/>
</dbReference>
<accession>M2M033</accession>
<dbReference type="PANTHER" id="PTHR15837">
    <property type="entry name" value="RAN GUANINE NUCLEOTIDE RELEASE FACTOR"/>
    <property type="match status" value="1"/>
</dbReference>
<keyword evidence="2" id="KW-0813">Transport</keyword>
<reference evidence="4 5" key="1">
    <citation type="journal article" date="2012" name="PLoS Pathog.">
        <title>Diverse lifestyles and strategies of plant pathogenesis encoded in the genomes of eighteen Dothideomycetes fungi.</title>
        <authorList>
            <person name="Ohm R.A."/>
            <person name="Feau N."/>
            <person name="Henrissat B."/>
            <person name="Schoch C.L."/>
            <person name="Horwitz B.A."/>
            <person name="Barry K.W."/>
            <person name="Condon B.J."/>
            <person name="Copeland A.C."/>
            <person name="Dhillon B."/>
            <person name="Glaser F."/>
            <person name="Hesse C.N."/>
            <person name="Kosti I."/>
            <person name="LaButti K."/>
            <person name="Lindquist E.A."/>
            <person name="Lucas S."/>
            <person name="Salamov A.A."/>
            <person name="Bradshaw R.E."/>
            <person name="Ciuffetti L."/>
            <person name="Hamelin R.C."/>
            <person name="Kema G.H.J."/>
            <person name="Lawrence C."/>
            <person name="Scott J.A."/>
            <person name="Spatafora J.W."/>
            <person name="Turgeon B.G."/>
            <person name="de Wit P.J.G.M."/>
            <person name="Zhong S."/>
            <person name="Goodwin S.B."/>
            <person name="Grigoriev I.V."/>
        </authorList>
    </citation>
    <scope>NUCLEOTIDE SEQUENCE [LARGE SCALE GENOMIC DNA]</scope>
    <source>
        <strain evidence="4 5">UAMH 10762</strain>
    </source>
</reference>
<dbReference type="Gene3D" id="3.40.1000.10">
    <property type="entry name" value="Mog1/PsbP, alpha/beta/alpha sandwich"/>
    <property type="match status" value="1"/>
</dbReference>
<dbReference type="GeneID" id="19116150"/>
<dbReference type="EMBL" id="KB445551">
    <property type="protein sequence ID" value="EMD00343.1"/>
    <property type="molecule type" value="Genomic_DNA"/>
</dbReference>
<dbReference type="PANTHER" id="PTHR15837:SF0">
    <property type="entry name" value="RAN GUANINE NUCLEOTIDE RELEASE FACTOR"/>
    <property type="match status" value="1"/>
</dbReference>
<dbReference type="Pfam" id="PF04603">
    <property type="entry name" value="Mog1"/>
    <property type="match status" value="1"/>
</dbReference>
<evidence type="ECO:0000256" key="1">
    <source>
        <dbReference type="ARBA" id="ARBA00010307"/>
    </source>
</evidence>
<dbReference type="InterPro" id="IPR016123">
    <property type="entry name" value="Mog1/PsbP_a/b/a-sand"/>
</dbReference>
<name>M2M033_BAUPA</name>
<dbReference type="InterPro" id="IPR007681">
    <property type="entry name" value="Mog1"/>
</dbReference>
<dbReference type="KEGG" id="bcom:BAUCODRAFT_64329"/>
<dbReference type="GO" id="GO:0005085">
    <property type="term" value="F:guanyl-nucleotide exchange factor activity"/>
    <property type="evidence" value="ECO:0007669"/>
    <property type="project" value="TreeGrafter"/>
</dbReference>
<comment type="similarity">
    <text evidence="1">Belongs to the MOG1 family.</text>
</comment>